<evidence type="ECO:0000313" key="3">
    <source>
        <dbReference type="Proteomes" id="UP001293718"/>
    </source>
</evidence>
<keyword evidence="1" id="KW-0812">Transmembrane</keyword>
<reference evidence="2 3" key="1">
    <citation type="submission" date="2023-11" db="EMBL/GenBank/DDBJ databases">
        <title>Draft genome of Azohydromonas lata strain H1 (DSM1123), a polyhydroxyalkanoate producer.</title>
        <authorList>
            <person name="Traversa D."/>
            <person name="D'Addabbo P."/>
            <person name="Pazzani C."/>
            <person name="Manzari C."/>
            <person name="Chiara M."/>
            <person name="Scrascia M."/>
        </authorList>
    </citation>
    <scope>NUCLEOTIDE SEQUENCE [LARGE SCALE GENOMIC DNA]</scope>
    <source>
        <strain evidence="2 3">H1</strain>
    </source>
</reference>
<organism evidence="2 3">
    <name type="scientific">Azohydromonas lata</name>
    <dbReference type="NCBI Taxonomy" id="45677"/>
    <lineage>
        <taxon>Bacteria</taxon>
        <taxon>Pseudomonadati</taxon>
        <taxon>Pseudomonadota</taxon>
        <taxon>Betaproteobacteria</taxon>
        <taxon>Burkholderiales</taxon>
        <taxon>Sphaerotilaceae</taxon>
        <taxon>Azohydromonas</taxon>
    </lineage>
</organism>
<protein>
    <submittedName>
        <fullName evidence="2">Uncharacterized protein</fullName>
    </submittedName>
</protein>
<evidence type="ECO:0000313" key="2">
    <source>
        <dbReference type="EMBL" id="MDZ5459815.1"/>
    </source>
</evidence>
<comment type="caution">
    <text evidence="2">The sequence shown here is derived from an EMBL/GenBank/DDBJ whole genome shotgun (WGS) entry which is preliminary data.</text>
</comment>
<dbReference type="EMBL" id="JAXOJX010000051">
    <property type="protein sequence ID" value="MDZ5459815.1"/>
    <property type="molecule type" value="Genomic_DNA"/>
</dbReference>
<name>A0ABU5ILN8_9BURK</name>
<keyword evidence="1" id="KW-1133">Transmembrane helix</keyword>
<feature type="transmembrane region" description="Helical" evidence="1">
    <location>
        <begin position="15"/>
        <end position="33"/>
    </location>
</feature>
<accession>A0ABU5ILN8</accession>
<proteinExistence type="predicted"/>
<feature type="transmembrane region" description="Helical" evidence="1">
    <location>
        <begin position="40"/>
        <end position="59"/>
    </location>
</feature>
<sequence length="109" mass="11422">MTEPSPASSGCSRPFRVFLSLALAALVAGWSALRLNGLHGVLPSLATLAAAGAAGAMAWRLAARFLLFFVLAMAPALVLLALGAAEPLAALRAARRAVGERRFRLYFSR</sequence>
<gene>
    <name evidence="2" type="ORF">SM757_24855</name>
</gene>
<dbReference type="RefSeq" id="WP_322467452.1">
    <property type="nucleotide sequence ID" value="NZ_JAXOJX010000051.1"/>
</dbReference>
<dbReference type="Proteomes" id="UP001293718">
    <property type="component" value="Unassembled WGS sequence"/>
</dbReference>
<feature type="transmembrane region" description="Helical" evidence="1">
    <location>
        <begin position="65"/>
        <end position="85"/>
    </location>
</feature>
<keyword evidence="1" id="KW-0472">Membrane</keyword>
<keyword evidence="3" id="KW-1185">Reference proteome</keyword>
<evidence type="ECO:0000256" key="1">
    <source>
        <dbReference type="SAM" id="Phobius"/>
    </source>
</evidence>